<dbReference type="Proteomes" id="UP000006512">
    <property type="component" value="Unassembled WGS sequence"/>
</dbReference>
<organism evidence="4 5">
    <name type="scientific">Asticcacaulis biprosthecium C19</name>
    <dbReference type="NCBI Taxonomy" id="715226"/>
    <lineage>
        <taxon>Bacteria</taxon>
        <taxon>Pseudomonadati</taxon>
        <taxon>Pseudomonadota</taxon>
        <taxon>Alphaproteobacteria</taxon>
        <taxon>Caulobacterales</taxon>
        <taxon>Caulobacteraceae</taxon>
        <taxon>Asticcacaulis</taxon>
    </lineage>
</organism>
<dbReference type="NCBIfam" id="NF033563">
    <property type="entry name" value="transpos_IS30"/>
    <property type="match status" value="1"/>
</dbReference>
<protein>
    <submittedName>
        <fullName evidence="4">Transposase insI for insertion sequence element IS30B/C/D</fullName>
    </submittedName>
</protein>
<dbReference type="GO" id="GO:0006313">
    <property type="term" value="P:DNA transposition"/>
    <property type="evidence" value="ECO:0007669"/>
    <property type="project" value="InterPro"/>
</dbReference>
<dbReference type="PROSITE" id="PS01043">
    <property type="entry name" value="TRANSPOSASE_IS30"/>
    <property type="match status" value="1"/>
</dbReference>
<dbReference type="InterPro" id="IPR053392">
    <property type="entry name" value="Transposase_IS30-like"/>
</dbReference>
<dbReference type="PROSITE" id="PS50994">
    <property type="entry name" value="INTEGRASE"/>
    <property type="match status" value="1"/>
</dbReference>
<dbReference type="InterPro" id="IPR036397">
    <property type="entry name" value="RNaseH_sf"/>
</dbReference>
<evidence type="ECO:0000313" key="4">
    <source>
        <dbReference type="EMBL" id="EGF93224.1"/>
    </source>
</evidence>
<sequence>MRKTMTYDRGTEMARHQDLTRSTGVKVYFADPYSPWQRGSNENANGLIRQYLPKGTDLSSLTQDDLDDVAQT</sequence>
<comment type="similarity">
    <text evidence="2">Belongs to the transposase IS30 family.</text>
</comment>
<dbReference type="InterPro" id="IPR001584">
    <property type="entry name" value="Integrase_cat-core"/>
</dbReference>
<dbReference type="STRING" id="715226.ABI_16640"/>
<dbReference type="InterPro" id="IPR001598">
    <property type="entry name" value="Transposase_IS30_CS"/>
</dbReference>
<dbReference type="GO" id="GO:0003677">
    <property type="term" value="F:DNA binding"/>
    <property type="evidence" value="ECO:0007669"/>
    <property type="project" value="InterPro"/>
</dbReference>
<keyword evidence="5" id="KW-1185">Reference proteome</keyword>
<dbReference type="GO" id="GO:0005829">
    <property type="term" value="C:cytosol"/>
    <property type="evidence" value="ECO:0007669"/>
    <property type="project" value="TreeGrafter"/>
</dbReference>
<accession>F4QJW7</accession>
<dbReference type="GO" id="GO:0015074">
    <property type="term" value="P:DNA integration"/>
    <property type="evidence" value="ECO:0007669"/>
    <property type="project" value="InterPro"/>
</dbReference>
<dbReference type="HOGENOM" id="CLU_035706_12_0_5"/>
<dbReference type="AlphaFoldDB" id="F4QJW7"/>
<dbReference type="EMBL" id="GL883077">
    <property type="protein sequence ID" value="EGF93224.1"/>
    <property type="molecule type" value="Genomic_DNA"/>
</dbReference>
<evidence type="ECO:0000256" key="1">
    <source>
        <dbReference type="ARBA" id="ARBA00002190"/>
    </source>
</evidence>
<comment type="function">
    <text evidence="1">Required for the transposition of the insertion element.</text>
</comment>
<dbReference type="PANTHER" id="PTHR10948:SF23">
    <property type="entry name" value="TRANSPOSASE INSI FOR INSERTION SEQUENCE ELEMENT IS30A-RELATED"/>
    <property type="match status" value="1"/>
</dbReference>
<feature type="domain" description="Integrase catalytic" evidence="3">
    <location>
        <begin position="1"/>
        <end position="72"/>
    </location>
</feature>
<reference evidence="5" key="1">
    <citation type="submission" date="2011-03" db="EMBL/GenBank/DDBJ databases">
        <title>Draft genome sequence of Brevundimonas diminuta.</title>
        <authorList>
            <person name="Brown P.J.B."/>
            <person name="Buechlein A."/>
            <person name="Hemmerich C."/>
            <person name="Brun Y.V."/>
        </authorList>
    </citation>
    <scope>NUCLEOTIDE SEQUENCE [LARGE SCALE GENOMIC DNA]</scope>
    <source>
        <strain evidence="5">C19</strain>
    </source>
</reference>
<dbReference type="PANTHER" id="PTHR10948">
    <property type="entry name" value="TRANSPOSASE"/>
    <property type="match status" value="1"/>
</dbReference>
<dbReference type="SUPFAM" id="SSF53098">
    <property type="entry name" value="Ribonuclease H-like"/>
    <property type="match status" value="1"/>
</dbReference>
<dbReference type="InterPro" id="IPR051917">
    <property type="entry name" value="Transposase-Integrase"/>
</dbReference>
<dbReference type="Gene3D" id="3.30.420.10">
    <property type="entry name" value="Ribonuclease H-like superfamily/Ribonuclease H"/>
    <property type="match status" value="1"/>
</dbReference>
<dbReference type="eggNOG" id="COG2826">
    <property type="taxonomic scope" value="Bacteria"/>
</dbReference>
<evidence type="ECO:0000256" key="2">
    <source>
        <dbReference type="ARBA" id="ARBA00006363"/>
    </source>
</evidence>
<dbReference type="InterPro" id="IPR012337">
    <property type="entry name" value="RNaseH-like_sf"/>
</dbReference>
<evidence type="ECO:0000313" key="5">
    <source>
        <dbReference type="Proteomes" id="UP000006512"/>
    </source>
</evidence>
<proteinExistence type="inferred from homology"/>
<gene>
    <name evidence="4" type="ORF">ABI_16640</name>
</gene>
<dbReference type="GO" id="GO:0004803">
    <property type="term" value="F:transposase activity"/>
    <property type="evidence" value="ECO:0007669"/>
    <property type="project" value="InterPro"/>
</dbReference>
<evidence type="ECO:0000259" key="3">
    <source>
        <dbReference type="PROSITE" id="PS50994"/>
    </source>
</evidence>
<name>F4QJW7_9CAUL</name>